<dbReference type="AlphaFoldDB" id="A0A8J6YWR8"/>
<reference evidence="2" key="1">
    <citation type="submission" date="2020-10" db="EMBL/GenBank/DDBJ databases">
        <title>Genome sequence of the unusual species of purple photosynthetic bacteria, Phaeovibrio sulfidiphilus DSM 23193, type strain.</title>
        <authorList>
            <person name="Kyndt J.A."/>
            <person name="Meyer T.E."/>
        </authorList>
    </citation>
    <scope>NUCLEOTIDE SEQUENCE</scope>
    <source>
        <strain evidence="2">DSM 23193</strain>
    </source>
</reference>
<sequence length="106" mass="11424">MKTRAPHTTFTHAHPGPRDPAAGGGRAARVPGVLVLAALAVGAGGCSGASVPYIYSSVEREYTYSRCETLRTNMMAATDPVEIRYWELRVEDLKCPSPQAIIDHAR</sequence>
<gene>
    <name evidence="2" type="ORF">IHV25_05310</name>
</gene>
<feature type="region of interest" description="Disordered" evidence="1">
    <location>
        <begin position="1"/>
        <end position="26"/>
    </location>
</feature>
<protein>
    <submittedName>
        <fullName evidence="2">Uncharacterized protein</fullName>
    </submittedName>
</protein>
<evidence type="ECO:0000313" key="2">
    <source>
        <dbReference type="EMBL" id="MBE1237062.1"/>
    </source>
</evidence>
<organism evidence="2 3">
    <name type="scientific">Phaeovibrio sulfidiphilus</name>
    <dbReference type="NCBI Taxonomy" id="1220600"/>
    <lineage>
        <taxon>Bacteria</taxon>
        <taxon>Pseudomonadati</taxon>
        <taxon>Pseudomonadota</taxon>
        <taxon>Alphaproteobacteria</taxon>
        <taxon>Rhodospirillales</taxon>
        <taxon>Rhodospirillaceae</taxon>
        <taxon>Phaeovibrio</taxon>
    </lineage>
</organism>
<name>A0A8J6YWR8_9PROT</name>
<dbReference type="EMBL" id="JACZHT010000003">
    <property type="protein sequence ID" value="MBE1237062.1"/>
    <property type="molecule type" value="Genomic_DNA"/>
</dbReference>
<keyword evidence="3" id="KW-1185">Reference proteome</keyword>
<evidence type="ECO:0000256" key="1">
    <source>
        <dbReference type="SAM" id="MobiDB-lite"/>
    </source>
</evidence>
<evidence type="ECO:0000313" key="3">
    <source>
        <dbReference type="Proteomes" id="UP000631034"/>
    </source>
</evidence>
<comment type="caution">
    <text evidence="2">The sequence shown here is derived from an EMBL/GenBank/DDBJ whole genome shotgun (WGS) entry which is preliminary data.</text>
</comment>
<accession>A0A8J6YWR8</accession>
<dbReference type="RefSeq" id="WP_192534071.1">
    <property type="nucleotide sequence ID" value="NZ_JACZHT010000003.1"/>
</dbReference>
<proteinExistence type="predicted"/>
<dbReference type="Proteomes" id="UP000631034">
    <property type="component" value="Unassembled WGS sequence"/>
</dbReference>
<feature type="compositionally biased region" description="Polar residues" evidence="1">
    <location>
        <begin position="1"/>
        <end position="11"/>
    </location>
</feature>